<evidence type="ECO:0000256" key="1">
    <source>
        <dbReference type="ARBA" id="ARBA00023015"/>
    </source>
</evidence>
<dbReference type="InterPro" id="IPR009057">
    <property type="entry name" value="Homeodomain-like_sf"/>
</dbReference>
<evidence type="ECO:0000256" key="3">
    <source>
        <dbReference type="ARBA" id="ARBA00023163"/>
    </source>
</evidence>
<keyword evidence="3" id="KW-0804">Transcription</keyword>
<dbReference type="EMBL" id="JASNJD010000010">
    <property type="protein sequence ID" value="MDK3018794.1"/>
    <property type="molecule type" value="Genomic_DNA"/>
</dbReference>
<dbReference type="PROSITE" id="PS00041">
    <property type="entry name" value="HTH_ARAC_FAMILY_1"/>
    <property type="match status" value="1"/>
</dbReference>
<dbReference type="SMART" id="SM00342">
    <property type="entry name" value="HTH_ARAC"/>
    <property type="match status" value="1"/>
</dbReference>
<reference evidence="6 7" key="1">
    <citation type="submission" date="2023-05" db="EMBL/GenBank/DDBJ databases">
        <title>Pseudodonghicola sp. nov.</title>
        <authorList>
            <person name="Huang J."/>
        </authorList>
    </citation>
    <scope>NUCLEOTIDE SEQUENCE [LARGE SCALE GENOMIC DNA]</scope>
    <source>
        <strain evidence="6 7">IC7</strain>
    </source>
</reference>
<dbReference type="Pfam" id="PF06719">
    <property type="entry name" value="AraC_N"/>
    <property type="match status" value="1"/>
</dbReference>
<evidence type="ECO:0000313" key="7">
    <source>
        <dbReference type="Proteomes" id="UP001243757"/>
    </source>
</evidence>
<name>A0ABT7F2W2_9RHOB</name>
<feature type="region of interest" description="Disordered" evidence="4">
    <location>
        <begin position="270"/>
        <end position="296"/>
    </location>
</feature>
<dbReference type="Gene3D" id="1.10.10.60">
    <property type="entry name" value="Homeodomain-like"/>
    <property type="match status" value="1"/>
</dbReference>
<sequence>MQDSFSELVERAQAIACPGRSVPLLPDATLCSAAAPSGPVGELSEPTVCLVLQGVKEVAVGAQSVRYEPGACFVGSVVLPVTSRIVTASSARPYMAISLALHHREIADLLAEVGTSAPEPSGGYAIGPAPAGLPEACLRLLALSRVPEDGPVMGPLIRKEILYRLLKGEQAGVLHQIVAADPKARQLRRTLSWMRDNLDQSVPIQDMANCAGMSEASFRRHFRATTGMSPLQYQKMLRLQEARRLLLAGTEVSRAAFAVGYESASQFSREYSRTFGHPPSREGRPGQQRPAELQAD</sequence>
<gene>
    <name evidence="6" type="ORF">QO033_14010</name>
</gene>
<keyword evidence="1" id="KW-0805">Transcription regulation</keyword>
<evidence type="ECO:0000256" key="2">
    <source>
        <dbReference type="ARBA" id="ARBA00023125"/>
    </source>
</evidence>
<dbReference type="RefSeq" id="WP_284481601.1">
    <property type="nucleotide sequence ID" value="NZ_JASNJD010000010.1"/>
</dbReference>
<dbReference type="PANTHER" id="PTHR43436">
    <property type="entry name" value="ARAC-FAMILY TRANSCRIPTIONAL REGULATOR"/>
    <property type="match status" value="1"/>
</dbReference>
<feature type="domain" description="HTH araC/xylS-type" evidence="5">
    <location>
        <begin position="188"/>
        <end position="285"/>
    </location>
</feature>
<evidence type="ECO:0000313" key="6">
    <source>
        <dbReference type="EMBL" id="MDK3018794.1"/>
    </source>
</evidence>
<dbReference type="SUPFAM" id="SSF46689">
    <property type="entry name" value="Homeodomain-like"/>
    <property type="match status" value="2"/>
</dbReference>
<protein>
    <submittedName>
        <fullName evidence="6">AraC family transcriptional regulator</fullName>
    </submittedName>
</protein>
<dbReference type="PANTHER" id="PTHR43436:SF1">
    <property type="entry name" value="TRANSCRIPTIONAL REGULATORY PROTEIN"/>
    <property type="match status" value="1"/>
</dbReference>
<dbReference type="InterPro" id="IPR009594">
    <property type="entry name" value="Tscrpt_reg_HTH_AraC_N"/>
</dbReference>
<comment type="caution">
    <text evidence="6">The sequence shown here is derived from an EMBL/GenBank/DDBJ whole genome shotgun (WGS) entry which is preliminary data.</text>
</comment>
<dbReference type="PROSITE" id="PS01124">
    <property type="entry name" value="HTH_ARAC_FAMILY_2"/>
    <property type="match status" value="1"/>
</dbReference>
<accession>A0ABT7F2W2</accession>
<evidence type="ECO:0000259" key="5">
    <source>
        <dbReference type="PROSITE" id="PS01124"/>
    </source>
</evidence>
<dbReference type="InterPro" id="IPR018060">
    <property type="entry name" value="HTH_AraC"/>
</dbReference>
<dbReference type="Pfam" id="PF12833">
    <property type="entry name" value="HTH_18"/>
    <property type="match status" value="1"/>
</dbReference>
<proteinExistence type="predicted"/>
<dbReference type="Proteomes" id="UP001243757">
    <property type="component" value="Unassembled WGS sequence"/>
</dbReference>
<organism evidence="6 7">
    <name type="scientific">Pseudodonghicola flavimaris</name>
    <dbReference type="NCBI Taxonomy" id="3050036"/>
    <lineage>
        <taxon>Bacteria</taxon>
        <taxon>Pseudomonadati</taxon>
        <taxon>Pseudomonadota</taxon>
        <taxon>Alphaproteobacteria</taxon>
        <taxon>Rhodobacterales</taxon>
        <taxon>Paracoccaceae</taxon>
        <taxon>Pseudodonghicola</taxon>
    </lineage>
</organism>
<keyword evidence="7" id="KW-1185">Reference proteome</keyword>
<keyword evidence="2" id="KW-0238">DNA-binding</keyword>
<evidence type="ECO:0000256" key="4">
    <source>
        <dbReference type="SAM" id="MobiDB-lite"/>
    </source>
</evidence>
<dbReference type="InterPro" id="IPR018062">
    <property type="entry name" value="HTH_AraC-typ_CS"/>
</dbReference>